<evidence type="ECO:0000256" key="2">
    <source>
        <dbReference type="ARBA" id="ARBA00022516"/>
    </source>
</evidence>
<gene>
    <name evidence="11 13" type="primary">psd</name>
    <name evidence="13" type="ORF">NITMOv2_0856</name>
</gene>
<dbReference type="STRING" id="42253.NITMOv2_0856"/>
<dbReference type="PANTHER" id="PTHR35809:SF1">
    <property type="entry name" value="ARCHAETIDYLSERINE DECARBOXYLASE PROENZYME-RELATED"/>
    <property type="match status" value="1"/>
</dbReference>
<evidence type="ECO:0000256" key="4">
    <source>
        <dbReference type="ARBA" id="ARBA00023098"/>
    </source>
</evidence>
<dbReference type="Pfam" id="PF02666">
    <property type="entry name" value="PS_Dcarbxylase"/>
    <property type="match status" value="1"/>
</dbReference>
<dbReference type="NCBIfam" id="NF003678">
    <property type="entry name" value="PRK05305.1-2"/>
    <property type="match status" value="1"/>
</dbReference>
<feature type="site" description="Cleavage (non-hydrolytic); by autocatalysis" evidence="11">
    <location>
        <begin position="184"/>
        <end position="185"/>
    </location>
</feature>
<protein>
    <recommendedName>
        <fullName evidence="11">Phosphatidylserine decarboxylase proenzyme</fullName>
        <ecNumber evidence="11">4.1.1.65</ecNumber>
    </recommendedName>
    <component>
        <recommendedName>
            <fullName evidence="11">Phosphatidylserine decarboxylase alpha chain</fullName>
        </recommendedName>
    </component>
    <component>
        <recommendedName>
            <fullName evidence="11">Phosphatidylserine decarboxylase beta chain</fullName>
        </recommendedName>
    </component>
</protein>
<keyword evidence="4 11" id="KW-0443">Lipid metabolism</keyword>
<evidence type="ECO:0000313" key="13">
    <source>
        <dbReference type="EMBL" id="ALA57291.1"/>
    </source>
</evidence>
<comment type="pathway">
    <text evidence="11">Phospholipid metabolism; phosphatidylethanolamine biosynthesis; phosphatidylethanolamine from CDP-diacylglycerol: step 2/2.</text>
</comment>
<proteinExistence type="inferred from homology"/>
<dbReference type="Proteomes" id="UP000069205">
    <property type="component" value="Chromosome"/>
</dbReference>
<comment type="cofactor">
    <cofactor evidence="11">
        <name>pyruvate</name>
        <dbReference type="ChEBI" id="CHEBI:15361"/>
    </cofactor>
    <text evidence="11">Binds 1 pyruvoyl group covalently per subunit.</text>
</comment>
<comment type="subcellular location">
    <subcellularLocation>
        <location evidence="11">Cell membrane</location>
        <topology evidence="11">Peripheral membrane protein</topology>
    </subcellularLocation>
</comment>
<evidence type="ECO:0000256" key="9">
    <source>
        <dbReference type="ARBA" id="ARBA00023264"/>
    </source>
</evidence>
<accession>A0A0K2G8J0</accession>
<feature type="transmembrane region" description="Helical" evidence="12">
    <location>
        <begin position="30"/>
        <end position="51"/>
    </location>
</feature>
<sequence>MADRAVGVPFAKEGFPFIGIAAGVTLSAAWVGWTALAAGAALLTLFVAWFFRNPARTVPQEPNLVVAPGDGKVIAIEEEFEPRFLKDRSIRLTIFLNVFDVHINRVPCEGTVQDVQYQPGLFLVASRPDATIKNEQNALMLTTPAGVNVLCVQVAGLIARRIVCWVKAGDRVQRGERYGLIRFGSRMDTFLPIGTALRVAVGDRVKGGETILGELR</sequence>
<organism evidence="13 14">
    <name type="scientific">Nitrospira moscoviensis</name>
    <dbReference type="NCBI Taxonomy" id="42253"/>
    <lineage>
        <taxon>Bacteria</taxon>
        <taxon>Pseudomonadati</taxon>
        <taxon>Nitrospirota</taxon>
        <taxon>Nitrospiria</taxon>
        <taxon>Nitrospirales</taxon>
        <taxon>Nitrospiraceae</taxon>
        <taxon>Nitrospira</taxon>
    </lineage>
</organism>
<evidence type="ECO:0000256" key="6">
    <source>
        <dbReference type="ARBA" id="ARBA00023145"/>
    </source>
</evidence>
<feature type="modified residue" description="Pyruvic acid (Ser); by autocatalysis" evidence="11">
    <location>
        <position position="185"/>
    </location>
</feature>
<dbReference type="OrthoDB" id="9790893at2"/>
<name>A0A0K2G8J0_NITMO</name>
<keyword evidence="12" id="KW-1133">Transmembrane helix</keyword>
<evidence type="ECO:0000256" key="12">
    <source>
        <dbReference type="SAM" id="Phobius"/>
    </source>
</evidence>
<dbReference type="GO" id="GO:0006646">
    <property type="term" value="P:phosphatidylethanolamine biosynthetic process"/>
    <property type="evidence" value="ECO:0007669"/>
    <property type="project" value="UniProtKB-UniRule"/>
</dbReference>
<dbReference type="PANTHER" id="PTHR35809">
    <property type="entry name" value="ARCHAETIDYLSERINE DECARBOXYLASE PROENZYME-RELATED"/>
    <property type="match status" value="1"/>
</dbReference>
<dbReference type="PATRIC" id="fig|42253.5.peg.837"/>
<reference evidence="13 14" key="1">
    <citation type="journal article" date="2015" name="Proc. Natl. Acad. Sci. U.S.A.">
        <title>Expanded metabolic versatility of ubiquitous nitrite-oxidizing bacteria from the genus Nitrospira.</title>
        <authorList>
            <person name="Koch H."/>
            <person name="Lucker S."/>
            <person name="Albertsen M."/>
            <person name="Kitzinger K."/>
            <person name="Herbold C."/>
            <person name="Spieck E."/>
            <person name="Nielsen P.H."/>
            <person name="Wagner M."/>
            <person name="Daims H."/>
        </authorList>
    </citation>
    <scope>NUCLEOTIDE SEQUENCE [LARGE SCALE GENOMIC DNA]</scope>
    <source>
        <strain evidence="13 14">NSP M-1</strain>
    </source>
</reference>
<dbReference type="InterPro" id="IPR033175">
    <property type="entry name" value="PSD-A"/>
</dbReference>
<evidence type="ECO:0000256" key="8">
    <source>
        <dbReference type="ARBA" id="ARBA00023239"/>
    </source>
</evidence>
<evidence type="ECO:0000256" key="11">
    <source>
        <dbReference type="HAMAP-Rule" id="MF_00664"/>
    </source>
</evidence>
<comment type="PTM">
    <text evidence="11">Is synthesized initially as an inactive proenzyme. Formation of the active enzyme involves a self-maturation process in which the active site pyruvoyl group is generated from an internal serine residue via an autocatalytic post-translational modification. Two non-identical subunits are generated from the proenzyme in this reaction, and the pyruvate is formed at the N-terminus of the alpha chain, which is derived from the carboxyl end of the proenzyme. The post-translation cleavage follows an unusual pathway, termed non-hydrolytic serinolysis, in which the side chain hydroxyl group of the serine supplies its oxygen atom to form the C-terminus of the beta chain, while the remainder of the serine residue undergoes an oxidative deamination to produce ammonia and the pyruvoyl prosthetic group on the alpha chain.</text>
</comment>
<dbReference type="EC" id="4.1.1.65" evidence="11"/>
<dbReference type="AlphaFoldDB" id="A0A0K2G8J0"/>
<keyword evidence="5 11" id="KW-0472">Membrane</keyword>
<keyword evidence="8 11" id="KW-0456">Lyase</keyword>
<keyword evidence="6 11" id="KW-0865">Zymogen</keyword>
<dbReference type="KEGG" id="nmv:NITMOv2_0856"/>
<keyword evidence="2 11" id="KW-0444">Lipid biosynthesis</keyword>
<dbReference type="NCBIfam" id="NF003685">
    <property type="entry name" value="PRK05305.2-5"/>
    <property type="match status" value="1"/>
</dbReference>
<feature type="chain" id="PRO_5023395446" description="Phosphatidylserine decarboxylase beta chain" evidence="11">
    <location>
        <begin position="1"/>
        <end position="184"/>
    </location>
</feature>
<feature type="active site" description="Schiff-base intermediate with substrate; via pyruvic acid" evidence="11">
    <location>
        <position position="185"/>
    </location>
</feature>
<comment type="subunit">
    <text evidence="11">Heterodimer of a large membrane-associated beta subunit and a small pyruvoyl-containing alpha subunit.</text>
</comment>
<evidence type="ECO:0000313" key="14">
    <source>
        <dbReference type="Proteomes" id="UP000069205"/>
    </source>
</evidence>
<keyword evidence="10 11" id="KW-0670">Pyruvate</keyword>
<evidence type="ECO:0000256" key="5">
    <source>
        <dbReference type="ARBA" id="ARBA00023136"/>
    </source>
</evidence>
<dbReference type="HAMAP" id="MF_00664">
    <property type="entry name" value="PS_decarb_PSD_A"/>
    <property type="match status" value="1"/>
</dbReference>
<comment type="function">
    <text evidence="11">Catalyzes the formation of phosphatidylethanolamine (PtdEtn) from phosphatidylserine (PtdSer).</text>
</comment>
<dbReference type="InterPro" id="IPR003817">
    <property type="entry name" value="PS_Dcarbxylase"/>
</dbReference>
<keyword evidence="1 11" id="KW-1003">Cell membrane</keyword>
<keyword evidence="12" id="KW-0812">Transmembrane</keyword>
<feature type="chain" id="PRO_5023395447" description="Phosphatidylserine decarboxylase alpha chain" evidence="11">
    <location>
        <begin position="185"/>
        <end position="216"/>
    </location>
</feature>
<evidence type="ECO:0000256" key="3">
    <source>
        <dbReference type="ARBA" id="ARBA00022793"/>
    </source>
</evidence>
<evidence type="ECO:0000256" key="7">
    <source>
        <dbReference type="ARBA" id="ARBA00023209"/>
    </source>
</evidence>
<evidence type="ECO:0000256" key="1">
    <source>
        <dbReference type="ARBA" id="ARBA00022475"/>
    </source>
</evidence>
<dbReference type="RefSeq" id="WP_053378647.1">
    <property type="nucleotide sequence ID" value="NZ_CP011801.1"/>
</dbReference>
<comment type="catalytic activity">
    <reaction evidence="11">
        <text>a 1,2-diacyl-sn-glycero-3-phospho-L-serine + H(+) = a 1,2-diacyl-sn-glycero-3-phosphoethanolamine + CO2</text>
        <dbReference type="Rhea" id="RHEA:20828"/>
        <dbReference type="ChEBI" id="CHEBI:15378"/>
        <dbReference type="ChEBI" id="CHEBI:16526"/>
        <dbReference type="ChEBI" id="CHEBI:57262"/>
        <dbReference type="ChEBI" id="CHEBI:64612"/>
        <dbReference type="EC" id="4.1.1.65"/>
    </reaction>
</comment>
<comment type="similarity">
    <text evidence="11">Belongs to the phosphatidylserine decarboxylase family. PSD-A subfamily.</text>
</comment>
<dbReference type="EMBL" id="CP011801">
    <property type="protein sequence ID" value="ALA57291.1"/>
    <property type="molecule type" value="Genomic_DNA"/>
</dbReference>
<keyword evidence="7 11" id="KW-0594">Phospholipid biosynthesis</keyword>
<dbReference type="GO" id="GO:0005886">
    <property type="term" value="C:plasma membrane"/>
    <property type="evidence" value="ECO:0007669"/>
    <property type="project" value="UniProtKB-SubCell"/>
</dbReference>
<dbReference type="GO" id="GO:0004609">
    <property type="term" value="F:phosphatidylserine decarboxylase activity"/>
    <property type="evidence" value="ECO:0007669"/>
    <property type="project" value="UniProtKB-UniRule"/>
</dbReference>
<keyword evidence="9 11" id="KW-1208">Phospholipid metabolism</keyword>
<keyword evidence="3 11" id="KW-0210">Decarboxylase</keyword>
<evidence type="ECO:0000256" key="10">
    <source>
        <dbReference type="ARBA" id="ARBA00023317"/>
    </source>
</evidence>
<dbReference type="UniPathway" id="UPA00558">
    <property type="reaction ID" value="UER00616"/>
</dbReference>
<keyword evidence="14" id="KW-1185">Reference proteome</keyword>